<organism evidence="1">
    <name type="scientific">Utricularia reniformis</name>
    <dbReference type="NCBI Taxonomy" id="192314"/>
    <lineage>
        <taxon>Eukaryota</taxon>
        <taxon>Viridiplantae</taxon>
        <taxon>Streptophyta</taxon>
        <taxon>Embryophyta</taxon>
        <taxon>Tracheophyta</taxon>
        <taxon>Spermatophyta</taxon>
        <taxon>Magnoliopsida</taxon>
        <taxon>eudicotyledons</taxon>
        <taxon>Gunneridae</taxon>
        <taxon>Pentapetalae</taxon>
        <taxon>asterids</taxon>
        <taxon>lamiids</taxon>
        <taxon>Lamiales</taxon>
        <taxon>Lentibulariaceae</taxon>
        <taxon>Utricularia</taxon>
    </lineage>
</organism>
<geneLocation type="mitochondrion" evidence="1"/>
<evidence type="ECO:0000313" key="1">
    <source>
        <dbReference type="EMBL" id="ART31143.1"/>
    </source>
</evidence>
<keyword evidence="1" id="KW-0496">Mitochondrion</keyword>
<dbReference type="EMBL" id="KY774314">
    <property type="protein sequence ID" value="ART31143.1"/>
    <property type="molecule type" value="Genomic_DNA"/>
</dbReference>
<accession>A0A1Y0B199</accession>
<reference evidence="1" key="1">
    <citation type="submission" date="2017-03" db="EMBL/GenBank/DDBJ databases">
        <title>The mitochondrial genome of the carnivorous plant Utricularia reniformis (Lentibulariaceae): structure, comparative analysis and evolutionary landmarks.</title>
        <authorList>
            <person name="Silva S.R."/>
            <person name="Alvarenga D.O."/>
            <person name="Michael T.P."/>
            <person name="Miranda V.F.O."/>
            <person name="Varani A.M."/>
        </authorList>
    </citation>
    <scope>NUCLEOTIDE SEQUENCE</scope>
</reference>
<protein>
    <submittedName>
        <fullName evidence="1">Uncharacterized protein</fullName>
    </submittedName>
</protein>
<proteinExistence type="predicted"/>
<dbReference type="AlphaFoldDB" id="A0A1Y0B199"/>
<sequence>MNPVDTRGPLSGSDYRTSFLPRGSELITRRHRSSFRLIQRLVTIRTQGRFGIDGLKGTRVMFEGIWGKNVWSIF</sequence>
<gene>
    <name evidence="1" type="ORF">AEK19_MT0916</name>
</gene>
<name>A0A1Y0B199_9LAMI</name>